<dbReference type="EMBL" id="GBRH01278655">
    <property type="protein sequence ID" value="JAD19240.1"/>
    <property type="molecule type" value="Transcribed_RNA"/>
</dbReference>
<organism evidence="1">
    <name type="scientific">Arundo donax</name>
    <name type="common">Giant reed</name>
    <name type="synonym">Donax arundinaceus</name>
    <dbReference type="NCBI Taxonomy" id="35708"/>
    <lineage>
        <taxon>Eukaryota</taxon>
        <taxon>Viridiplantae</taxon>
        <taxon>Streptophyta</taxon>
        <taxon>Embryophyta</taxon>
        <taxon>Tracheophyta</taxon>
        <taxon>Spermatophyta</taxon>
        <taxon>Magnoliopsida</taxon>
        <taxon>Liliopsida</taxon>
        <taxon>Poales</taxon>
        <taxon>Poaceae</taxon>
        <taxon>PACMAD clade</taxon>
        <taxon>Arundinoideae</taxon>
        <taxon>Arundineae</taxon>
        <taxon>Arundo</taxon>
    </lineage>
</organism>
<accession>A0A0A8Y232</accession>
<reference evidence="1" key="2">
    <citation type="journal article" date="2015" name="Data Brief">
        <title>Shoot transcriptome of the giant reed, Arundo donax.</title>
        <authorList>
            <person name="Barrero R.A."/>
            <person name="Guerrero F.D."/>
            <person name="Moolhuijzen P."/>
            <person name="Goolsby J.A."/>
            <person name="Tidwell J."/>
            <person name="Bellgard S.E."/>
            <person name="Bellgard M.I."/>
        </authorList>
    </citation>
    <scope>NUCLEOTIDE SEQUENCE</scope>
    <source>
        <tissue evidence="1">Shoot tissue taken approximately 20 cm above the soil surface</tissue>
    </source>
</reference>
<name>A0A0A8Y232_ARUDO</name>
<reference evidence="1" key="1">
    <citation type="submission" date="2014-09" db="EMBL/GenBank/DDBJ databases">
        <authorList>
            <person name="Magalhaes I.L.F."/>
            <person name="Oliveira U."/>
            <person name="Santos F.R."/>
            <person name="Vidigal T.H.D.A."/>
            <person name="Brescovit A.D."/>
            <person name="Santos A.J."/>
        </authorList>
    </citation>
    <scope>NUCLEOTIDE SEQUENCE</scope>
    <source>
        <tissue evidence="1">Shoot tissue taken approximately 20 cm above the soil surface</tissue>
    </source>
</reference>
<evidence type="ECO:0000313" key="1">
    <source>
        <dbReference type="EMBL" id="JAD19240.1"/>
    </source>
</evidence>
<dbReference type="AlphaFoldDB" id="A0A0A8Y232"/>
<sequence>MEYICLGDEDMGEFGAKGFRGNGR</sequence>
<proteinExistence type="predicted"/>
<protein>
    <submittedName>
        <fullName evidence="1">Uncharacterized protein</fullName>
    </submittedName>
</protein>